<evidence type="ECO:0000313" key="2">
    <source>
        <dbReference type="Proteomes" id="UP001164929"/>
    </source>
</evidence>
<comment type="caution">
    <text evidence="1">The sequence shown here is derived from an EMBL/GenBank/DDBJ whole genome shotgun (WGS) entry which is preliminary data.</text>
</comment>
<organism evidence="1 2">
    <name type="scientific">Populus alba x Populus x berolinensis</name>
    <dbReference type="NCBI Taxonomy" id="444605"/>
    <lineage>
        <taxon>Eukaryota</taxon>
        <taxon>Viridiplantae</taxon>
        <taxon>Streptophyta</taxon>
        <taxon>Embryophyta</taxon>
        <taxon>Tracheophyta</taxon>
        <taxon>Spermatophyta</taxon>
        <taxon>Magnoliopsida</taxon>
        <taxon>eudicotyledons</taxon>
        <taxon>Gunneridae</taxon>
        <taxon>Pentapetalae</taxon>
        <taxon>rosids</taxon>
        <taxon>fabids</taxon>
        <taxon>Malpighiales</taxon>
        <taxon>Salicaceae</taxon>
        <taxon>Saliceae</taxon>
        <taxon>Populus</taxon>
    </lineage>
</organism>
<keyword evidence="2" id="KW-1185">Reference proteome</keyword>
<sequence length="136" mass="15732">MMRKSWDALFMPEEVVRINFGLHPYQSVEVILEVLGAPNTCFWKACVSLLVHSQIKVPVIDICLSWKHGNIRFHVPVNHPSPIGMFSNIFFRISPIGQVLDHEQGTFSMRERSLRFGNFAHVSTIRGKNYSWIVFF</sequence>
<evidence type="ECO:0000313" key="1">
    <source>
        <dbReference type="EMBL" id="KAJ6980471.1"/>
    </source>
</evidence>
<protein>
    <submittedName>
        <fullName evidence="1">Uncharacterized protein</fullName>
    </submittedName>
</protein>
<dbReference type="Proteomes" id="UP001164929">
    <property type="component" value="Chromosome 11"/>
</dbReference>
<dbReference type="EMBL" id="JAQIZT010000011">
    <property type="protein sequence ID" value="KAJ6980471.1"/>
    <property type="molecule type" value="Genomic_DNA"/>
</dbReference>
<reference evidence="1" key="1">
    <citation type="journal article" date="2023" name="Mol. Ecol. Resour.">
        <title>Chromosome-level genome assembly of a triploid poplar Populus alba 'Berolinensis'.</title>
        <authorList>
            <person name="Chen S."/>
            <person name="Yu Y."/>
            <person name="Wang X."/>
            <person name="Wang S."/>
            <person name="Zhang T."/>
            <person name="Zhou Y."/>
            <person name="He R."/>
            <person name="Meng N."/>
            <person name="Wang Y."/>
            <person name="Liu W."/>
            <person name="Liu Z."/>
            <person name="Liu J."/>
            <person name="Guo Q."/>
            <person name="Huang H."/>
            <person name="Sederoff R.R."/>
            <person name="Wang G."/>
            <person name="Qu G."/>
            <person name="Chen S."/>
        </authorList>
    </citation>
    <scope>NUCLEOTIDE SEQUENCE</scope>
    <source>
        <strain evidence="1">SC-2020</strain>
    </source>
</reference>
<accession>A0AAD6M7Q3</accession>
<name>A0AAD6M7Q3_9ROSI</name>
<proteinExistence type="predicted"/>
<gene>
    <name evidence="1" type="ORF">NC653_028315</name>
</gene>
<dbReference type="AlphaFoldDB" id="A0AAD6M7Q3"/>